<evidence type="ECO:0000256" key="9">
    <source>
        <dbReference type="SAM" id="Phobius"/>
    </source>
</evidence>
<reference evidence="12" key="1">
    <citation type="journal article" date="2019" name="Int. J. Syst. Evol. Microbiol.">
        <title>The Global Catalogue of Microorganisms (GCM) 10K type strain sequencing project: providing services to taxonomists for standard genome sequencing and annotation.</title>
        <authorList>
            <consortium name="The Broad Institute Genomics Platform"/>
            <consortium name="The Broad Institute Genome Sequencing Center for Infectious Disease"/>
            <person name="Wu L."/>
            <person name="Ma J."/>
        </authorList>
    </citation>
    <scope>NUCLEOTIDE SEQUENCE [LARGE SCALE GENOMIC DNA]</scope>
    <source>
        <strain evidence="12">CCM 8911</strain>
    </source>
</reference>
<dbReference type="EMBL" id="JBHTMO010000004">
    <property type="protein sequence ID" value="MFD1392429.1"/>
    <property type="molecule type" value="Genomic_DNA"/>
</dbReference>
<dbReference type="InterPro" id="IPR004014">
    <property type="entry name" value="ATPase_P-typ_cation-transptr_N"/>
</dbReference>
<dbReference type="PANTHER" id="PTHR43294:SF20">
    <property type="entry name" value="P-TYPE ATPASE"/>
    <property type="match status" value="1"/>
</dbReference>
<keyword evidence="5" id="KW-0067">ATP-binding</keyword>
<dbReference type="InterPro" id="IPR044492">
    <property type="entry name" value="P_typ_ATPase_HD_dom"/>
</dbReference>
<evidence type="ECO:0000256" key="5">
    <source>
        <dbReference type="ARBA" id="ARBA00022840"/>
    </source>
</evidence>
<proteinExistence type="inferred from homology"/>
<dbReference type="SFLD" id="SFLDG00002">
    <property type="entry name" value="C1.7:_P-type_atpase_like"/>
    <property type="match status" value="1"/>
</dbReference>
<keyword evidence="3 9" id="KW-0812">Transmembrane</keyword>
<evidence type="ECO:0000313" key="11">
    <source>
        <dbReference type="EMBL" id="MFD1392429.1"/>
    </source>
</evidence>
<dbReference type="SUPFAM" id="SSF81653">
    <property type="entry name" value="Calcium ATPase, transduction domain A"/>
    <property type="match status" value="1"/>
</dbReference>
<dbReference type="SUPFAM" id="SSF81665">
    <property type="entry name" value="Calcium ATPase, transmembrane domain M"/>
    <property type="match status" value="1"/>
</dbReference>
<feature type="transmembrane region" description="Helical" evidence="9">
    <location>
        <begin position="785"/>
        <end position="808"/>
    </location>
</feature>
<dbReference type="InterPro" id="IPR036412">
    <property type="entry name" value="HAD-like_sf"/>
</dbReference>
<dbReference type="NCBIfam" id="TIGR01494">
    <property type="entry name" value="ATPase_P-type"/>
    <property type="match status" value="2"/>
</dbReference>
<dbReference type="SFLD" id="SFLDF00027">
    <property type="entry name" value="p-type_atpase"/>
    <property type="match status" value="1"/>
</dbReference>
<evidence type="ECO:0000256" key="4">
    <source>
        <dbReference type="ARBA" id="ARBA00022741"/>
    </source>
</evidence>
<dbReference type="Proteomes" id="UP001597249">
    <property type="component" value="Unassembled WGS sequence"/>
</dbReference>
<comment type="subcellular location">
    <subcellularLocation>
        <location evidence="1">Membrane</location>
        <topology evidence="1">Multi-pass membrane protein</topology>
    </subcellularLocation>
</comment>
<keyword evidence="6" id="KW-1278">Translocase</keyword>
<dbReference type="InterPro" id="IPR008250">
    <property type="entry name" value="ATPase_P-typ_transduc_dom_A_sf"/>
</dbReference>
<dbReference type="InterPro" id="IPR059000">
    <property type="entry name" value="ATPase_P-type_domA"/>
</dbReference>
<evidence type="ECO:0000256" key="7">
    <source>
        <dbReference type="ARBA" id="ARBA00022989"/>
    </source>
</evidence>
<dbReference type="Gene3D" id="2.70.150.10">
    <property type="entry name" value="Calcium-transporting ATPase, cytoplasmic transduction domain A"/>
    <property type="match status" value="1"/>
</dbReference>
<evidence type="ECO:0000256" key="3">
    <source>
        <dbReference type="ARBA" id="ARBA00022692"/>
    </source>
</evidence>
<feature type="transmembrane region" description="Helical" evidence="9">
    <location>
        <begin position="720"/>
        <end position="739"/>
    </location>
</feature>
<evidence type="ECO:0000256" key="2">
    <source>
        <dbReference type="ARBA" id="ARBA00005675"/>
    </source>
</evidence>
<feature type="transmembrane region" description="Helical" evidence="9">
    <location>
        <begin position="688"/>
        <end position="708"/>
    </location>
</feature>
<dbReference type="SMART" id="SM00831">
    <property type="entry name" value="Cation_ATPase_N"/>
    <property type="match status" value="1"/>
</dbReference>
<feature type="transmembrane region" description="Helical" evidence="9">
    <location>
        <begin position="250"/>
        <end position="271"/>
    </location>
</feature>
<dbReference type="InterPro" id="IPR001757">
    <property type="entry name" value="P_typ_ATPase"/>
</dbReference>
<protein>
    <submittedName>
        <fullName evidence="11">HAD-IC family P-type ATPase</fullName>
    </submittedName>
</protein>
<dbReference type="PRINTS" id="PR00119">
    <property type="entry name" value="CATATPASE"/>
</dbReference>
<feature type="transmembrane region" description="Helical" evidence="9">
    <location>
        <begin position="63"/>
        <end position="81"/>
    </location>
</feature>
<evidence type="ECO:0000313" key="12">
    <source>
        <dbReference type="Proteomes" id="UP001597249"/>
    </source>
</evidence>
<dbReference type="InterPro" id="IPR006068">
    <property type="entry name" value="ATPase_P-typ_cation-transptr_C"/>
</dbReference>
<feature type="transmembrane region" description="Helical" evidence="9">
    <location>
        <begin position="829"/>
        <end position="848"/>
    </location>
</feature>
<comment type="caution">
    <text evidence="11">The sequence shown here is derived from an EMBL/GenBank/DDBJ whole genome shotgun (WGS) entry which is preliminary data.</text>
</comment>
<dbReference type="Pfam" id="PF00122">
    <property type="entry name" value="E1-E2_ATPase"/>
    <property type="match status" value="1"/>
</dbReference>
<evidence type="ECO:0000256" key="6">
    <source>
        <dbReference type="ARBA" id="ARBA00022967"/>
    </source>
</evidence>
<dbReference type="InterPro" id="IPR050510">
    <property type="entry name" value="Cation_transp_ATPase_P-type"/>
</dbReference>
<dbReference type="InterPro" id="IPR018303">
    <property type="entry name" value="ATPase_P-typ_P_site"/>
</dbReference>
<feature type="domain" description="Cation-transporting P-type ATPase N-terminal" evidence="10">
    <location>
        <begin position="9"/>
        <end position="83"/>
    </location>
</feature>
<comment type="similarity">
    <text evidence="2">Belongs to the cation transport ATPase (P-type) (TC 3.A.3) family. Type IIA subfamily.</text>
</comment>
<sequence>MDSPDGQRSMTHSEVAALQQELKVPDLEAGLTSQEAAKRLAENGPNALESHTTPKWVIFIRQFNSLIIYILIGAAVLTTVMGHMTDTIIIGLVIIINAIIGYSQENNASNALEKIKQMLSHEATVYRDGDRVDVDAADLVVGDVVFLEAGDNVPADLRLFDIDNLSMQEAALTGESNSVEKTVDALPANTPLAEQSNMAFASTAVATGSGMGLVVATGKHTELGKISQAVADVRKGKTPMMTELDNLGKGISYAILAAAVILFGLGMWSGHYTVGTLALAVVTMIVGSMPEGLPATTSVVLAMGMQQLVRKENTIVKTLPAVETLGSVDVIATDKTGTLTKNEMTITNVITPHHDYAVSGTGYRPTGEFSLRGKPVSAKDRADLRDLLIAGYEANDTTLAEIDGKYEINGEPTDGAFLTAYHKGFAEEPDYEELDMLPFDSDYRYMAKLMRLPDGQHRLFVKGSPDKVLPMAESADPAFDTQHYLELTRSYSRQGMRVIAVAAEDLPDSVDEITEGLCEHGVTFLGLAVIIDPPREEVIASIKQMRMAGVKVRMITGDHPDTALAIAKKLGLADSPTVVTGTELAEMDDAARTQAMISTDVFARTTPADKLAIVTALQEAGNVTAMVGDGVNDAPALKKADIGVAMGESGTDVAKDAADMILTDDKFTTMEKAIAQGRRIYDNIKKSILFLLPTSFAEGLIIAITILTQDNMPLNASQMLWINMVSAITIQFAFIWEPAEPGIMARPPRSNTASMMNWHDVFQMAYVSLMISGVGLYAHDWLLDGGYVSATVASTMMVNIIILGKIFYLFNIRTHALALSRQFFSNPMAFTVIAAMVVLQLAFTYVPFMQDVFRTAGMSWLEWGVAIGAGVITLVVTEADKLIRLAYRKWAHRTHSAEVTEGKLN</sequence>
<keyword evidence="12" id="KW-1185">Reference proteome</keyword>
<evidence type="ECO:0000259" key="10">
    <source>
        <dbReference type="SMART" id="SM00831"/>
    </source>
</evidence>
<dbReference type="InterPro" id="IPR023214">
    <property type="entry name" value="HAD_sf"/>
</dbReference>
<evidence type="ECO:0000256" key="1">
    <source>
        <dbReference type="ARBA" id="ARBA00004141"/>
    </source>
</evidence>
<dbReference type="PRINTS" id="PR00120">
    <property type="entry name" value="HATPASE"/>
</dbReference>
<accession>A0ABW4B5X8</accession>
<dbReference type="Pfam" id="PF00689">
    <property type="entry name" value="Cation_ATPase_C"/>
    <property type="match status" value="1"/>
</dbReference>
<dbReference type="InterPro" id="IPR023298">
    <property type="entry name" value="ATPase_P-typ_TM_dom_sf"/>
</dbReference>
<dbReference type="PANTHER" id="PTHR43294">
    <property type="entry name" value="SODIUM/POTASSIUM-TRANSPORTING ATPASE SUBUNIT ALPHA"/>
    <property type="match status" value="1"/>
</dbReference>
<feature type="transmembrane region" description="Helical" evidence="9">
    <location>
        <begin position="860"/>
        <end position="879"/>
    </location>
</feature>
<feature type="transmembrane region" description="Helical" evidence="9">
    <location>
        <begin position="760"/>
        <end position="779"/>
    </location>
</feature>
<keyword evidence="4" id="KW-0547">Nucleotide-binding</keyword>
<dbReference type="SUPFAM" id="SSF81660">
    <property type="entry name" value="Metal cation-transporting ATPase, ATP-binding domain N"/>
    <property type="match status" value="1"/>
</dbReference>
<keyword evidence="8 9" id="KW-0472">Membrane</keyword>
<dbReference type="SUPFAM" id="SSF56784">
    <property type="entry name" value="HAD-like"/>
    <property type="match status" value="1"/>
</dbReference>
<organism evidence="11 12">
    <name type="scientific">Lacticaseibacillus jixianensis</name>
    <dbReference type="NCBI Taxonomy" id="2486012"/>
    <lineage>
        <taxon>Bacteria</taxon>
        <taxon>Bacillati</taxon>
        <taxon>Bacillota</taxon>
        <taxon>Bacilli</taxon>
        <taxon>Lactobacillales</taxon>
        <taxon>Lactobacillaceae</taxon>
        <taxon>Lacticaseibacillus</taxon>
    </lineage>
</organism>
<gene>
    <name evidence="11" type="ORF">ACFQ3L_02355</name>
</gene>
<dbReference type="Gene3D" id="3.40.1110.10">
    <property type="entry name" value="Calcium-transporting ATPase, cytoplasmic domain N"/>
    <property type="match status" value="1"/>
</dbReference>
<name>A0ABW4B5X8_9LACO</name>
<evidence type="ECO:0000256" key="8">
    <source>
        <dbReference type="ARBA" id="ARBA00023136"/>
    </source>
</evidence>
<dbReference type="Gene3D" id="3.40.50.1000">
    <property type="entry name" value="HAD superfamily/HAD-like"/>
    <property type="match status" value="1"/>
</dbReference>
<dbReference type="Pfam" id="PF00702">
    <property type="entry name" value="Hydrolase"/>
    <property type="match status" value="1"/>
</dbReference>
<dbReference type="SFLD" id="SFLDS00003">
    <property type="entry name" value="Haloacid_Dehalogenase"/>
    <property type="match status" value="1"/>
</dbReference>
<feature type="transmembrane region" description="Helical" evidence="9">
    <location>
        <begin position="87"/>
        <end position="104"/>
    </location>
</feature>
<keyword evidence="7 9" id="KW-1133">Transmembrane helix</keyword>
<dbReference type="RefSeq" id="WP_125585356.1">
    <property type="nucleotide sequence ID" value="NZ_JBHTMO010000004.1"/>
</dbReference>
<feature type="transmembrane region" description="Helical" evidence="9">
    <location>
        <begin position="277"/>
        <end position="302"/>
    </location>
</feature>
<dbReference type="Gene3D" id="1.20.1110.10">
    <property type="entry name" value="Calcium-transporting ATPase, transmembrane domain"/>
    <property type="match status" value="1"/>
</dbReference>
<dbReference type="Pfam" id="PF00690">
    <property type="entry name" value="Cation_ATPase_N"/>
    <property type="match status" value="1"/>
</dbReference>
<dbReference type="InterPro" id="IPR023299">
    <property type="entry name" value="ATPase_P-typ_cyto_dom_N"/>
</dbReference>
<dbReference type="PROSITE" id="PS00154">
    <property type="entry name" value="ATPASE_E1_E2"/>
    <property type="match status" value="1"/>
</dbReference>